<dbReference type="AlphaFoldDB" id="A0A7R9NYR4"/>
<dbReference type="InterPro" id="IPR029071">
    <property type="entry name" value="Ubiquitin-like_domsf"/>
</dbReference>
<organism evidence="2">
    <name type="scientific">Timema tahoe</name>
    <dbReference type="NCBI Taxonomy" id="61484"/>
    <lineage>
        <taxon>Eukaryota</taxon>
        <taxon>Metazoa</taxon>
        <taxon>Ecdysozoa</taxon>
        <taxon>Arthropoda</taxon>
        <taxon>Hexapoda</taxon>
        <taxon>Insecta</taxon>
        <taxon>Pterygota</taxon>
        <taxon>Neoptera</taxon>
        <taxon>Polyneoptera</taxon>
        <taxon>Phasmatodea</taxon>
        <taxon>Timematodea</taxon>
        <taxon>Timematoidea</taxon>
        <taxon>Timematidae</taxon>
        <taxon>Timema</taxon>
    </lineage>
</organism>
<dbReference type="SMART" id="SM00213">
    <property type="entry name" value="UBQ"/>
    <property type="match status" value="1"/>
</dbReference>
<evidence type="ECO:0000313" key="2">
    <source>
        <dbReference type="EMBL" id="CAD7461059.1"/>
    </source>
</evidence>
<evidence type="ECO:0000259" key="1">
    <source>
        <dbReference type="PROSITE" id="PS50053"/>
    </source>
</evidence>
<reference evidence="2" key="1">
    <citation type="submission" date="2020-11" db="EMBL/GenBank/DDBJ databases">
        <authorList>
            <person name="Tran Van P."/>
        </authorList>
    </citation>
    <scope>NUCLEOTIDE SEQUENCE</scope>
</reference>
<dbReference type="SUPFAM" id="SSF54236">
    <property type="entry name" value="Ubiquitin-like"/>
    <property type="match status" value="1"/>
</dbReference>
<dbReference type="PANTHER" id="PTHR10677">
    <property type="entry name" value="UBIQUILIN"/>
    <property type="match status" value="1"/>
</dbReference>
<accession>A0A7R9NYR4</accession>
<dbReference type="GO" id="GO:0006511">
    <property type="term" value="P:ubiquitin-dependent protein catabolic process"/>
    <property type="evidence" value="ECO:0007669"/>
    <property type="project" value="TreeGrafter"/>
</dbReference>
<sequence length="201" mass="22321">MTTMGTGGLVQGDQDDRVKVAQTNYANELGIEKVEFVGSEPAFVWREIIKTTPSSPDRDSNLDLPILGSLAQHETSMLANYAIEVHRDKTGPSYGRTQVEGQPVCKSPTVNSKNISAKKQNMELNELWWFVEGHEFKDLVAKKFSADVDQLCLIFAGKIMKDHENLQNHNIKDGLTVHLVIKTTTRSSDNTSANQPRPPGK</sequence>
<dbReference type="GO" id="GO:0005829">
    <property type="term" value="C:cytosol"/>
    <property type="evidence" value="ECO:0007669"/>
    <property type="project" value="TreeGrafter"/>
</dbReference>
<dbReference type="PANTHER" id="PTHR10677:SF3">
    <property type="entry name" value="FI07626P-RELATED"/>
    <property type="match status" value="1"/>
</dbReference>
<name>A0A7R9NYR4_9NEOP</name>
<proteinExistence type="predicted"/>
<dbReference type="PROSITE" id="PS50053">
    <property type="entry name" value="UBIQUITIN_2"/>
    <property type="match status" value="1"/>
</dbReference>
<dbReference type="InterPro" id="IPR000626">
    <property type="entry name" value="Ubiquitin-like_dom"/>
</dbReference>
<protein>
    <recommendedName>
        <fullName evidence="1">Ubiquitin-like domain-containing protein</fullName>
    </recommendedName>
</protein>
<dbReference type="InterPro" id="IPR015496">
    <property type="entry name" value="Ubiquilin"/>
</dbReference>
<gene>
    <name evidence="2" type="ORF">TTEB3V08_LOCUS8973</name>
</gene>
<feature type="domain" description="Ubiquitin-like" evidence="1">
    <location>
        <begin position="135"/>
        <end position="182"/>
    </location>
</feature>
<dbReference type="GO" id="GO:0031593">
    <property type="term" value="F:polyubiquitin modification-dependent protein binding"/>
    <property type="evidence" value="ECO:0007669"/>
    <property type="project" value="TreeGrafter"/>
</dbReference>
<dbReference type="Pfam" id="PF00240">
    <property type="entry name" value="ubiquitin"/>
    <property type="match status" value="1"/>
</dbReference>
<dbReference type="EMBL" id="OE004321">
    <property type="protein sequence ID" value="CAD7461059.1"/>
    <property type="molecule type" value="Genomic_DNA"/>
</dbReference>
<dbReference type="Gene3D" id="3.10.20.90">
    <property type="entry name" value="Phosphatidylinositol 3-kinase Catalytic Subunit, Chain A, domain 1"/>
    <property type="match status" value="1"/>
</dbReference>